<evidence type="ECO:0000313" key="1">
    <source>
        <dbReference type="EMBL" id="GBH21980.1"/>
    </source>
</evidence>
<name>A0A2V0RM36_9ZZZZ</name>
<sequence>MATVEMDLTCMFGESNRVVVRAASLARDQNARFSPYCCAHASHSEFANVWTLLTEDAEGPVLEAYITCPPCANDLLVKIRTLLGLLCLKELTELKGPALDQFIYDLDPVIKGLDRQKS</sequence>
<reference evidence="1" key="1">
    <citation type="submission" date="2017-04" db="EMBL/GenBank/DDBJ databases">
        <title>Unveiling RNA virosphere associated with marine microorganisms.</title>
        <authorList>
            <person name="Urayama S."/>
            <person name="Takaki Y."/>
            <person name="Nishi S."/>
            <person name="Yoshida Y."/>
            <person name="Deguchi S."/>
            <person name="Takai K."/>
            <person name="Nunoura T."/>
        </authorList>
    </citation>
    <scope>NUCLEOTIDE SEQUENCE</scope>
</reference>
<organism evidence="1">
    <name type="scientific">viral metagenome</name>
    <dbReference type="NCBI Taxonomy" id="1070528"/>
    <lineage>
        <taxon>unclassified sequences</taxon>
        <taxon>metagenomes</taxon>
        <taxon>organismal metagenomes</taxon>
    </lineage>
</organism>
<comment type="caution">
    <text evidence="1">The sequence shown here is derived from an EMBL/GenBank/DDBJ whole genome shotgun (WGS) entry which is preliminary data.</text>
</comment>
<protein>
    <submittedName>
        <fullName evidence="1">Uncharacterized protein</fullName>
    </submittedName>
</protein>
<accession>A0A2V0RM36</accession>
<dbReference type="AlphaFoldDB" id="A0A2V0RM36"/>
<dbReference type="EMBL" id="BDQA01000503">
    <property type="protein sequence ID" value="GBH21980.1"/>
    <property type="molecule type" value="Genomic_RNA"/>
</dbReference>
<proteinExistence type="predicted"/>